<dbReference type="InterPro" id="IPR005062">
    <property type="entry name" value="SAC3/GANP/THP3_conserved"/>
</dbReference>
<feature type="compositionally biased region" description="Polar residues" evidence="1">
    <location>
        <begin position="144"/>
        <end position="169"/>
    </location>
</feature>
<dbReference type="WBParaSite" id="PSAMB.scaffold2922size20557.g19819.t1">
    <property type="protein sequence ID" value="PSAMB.scaffold2922size20557.g19819.t1"/>
    <property type="gene ID" value="PSAMB.scaffold2922size20557.g19819"/>
</dbReference>
<dbReference type="Pfam" id="PF03399">
    <property type="entry name" value="SAC3_GANP"/>
    <property type="match status" value="1"/>
</dbReference>
<feature type="region of interest" description="Disordered" evidence="1">
    <location>
        <begin position="326"/>
        <end position="352"/>
    </location>
</feature>
<dbReference type="Proteomes" id="UP000887566">
    <property type="component" value="Unplaced"/>
</dbReference>
<feature type="compositionally biased region" description="Low complexity" evidence="1">
    <location>
        <begin position="68"/>
        <end position="78"/>
    </location>
</feature>
<reference evidence="4" key="1">
    <citation type="submission" date="2022-11" db="UniProtKB">
        <authorList>
            <consortium name="WormBaseParasite"/>
        </authorList>
    </citation>
    <scope>IDENTIFICATION</scope>
</reference>
<dbReference type="PANTHER" id="PTHR12436">
    <property type="entry name" value="80 KDA MCM3-ASSOCIATED PROTEIN"/>
    <property type="match status" value="1"/>
</dbReference>
<feature type="compositionally biased region" description="Low complexity" evidence="1">
    <location>
        <begin position="495"/>
        <end position="515"/>
    </location>
</feature>
<evidence type="ECO:0000259" key="2">
    <source>
        <dbReference type="Pfam" id="PF03399"/>
    </source>
</evidence>
<dbReference type="InterPro" id="IPR045107">
    <property type="entry name" value="SAC3/GANP/THP3"/>
</dbReference>
<dbReference type="GO" id="GO:0005634">
    <property type="term" value="C:nucleus"/>
    <property type="evidence" value="ECO:0007669"/>
    <property type="project" value="TreeGrafter"/>
</dbReference>
<evidence type="ECO:0000313" key="4">
    <source>
        <dbReference type="WBParaSite" id="PSAMB.scaffold2922size20557.g19819.t1"/>
    </source>
</evidence>
<organism evidence="3 4">
    <name type="scientific">Plectus sambesii</name>
    <dbReference type="NCBI Taxonomy" id="2011161"/>
    <lineage>
        <taxon>Eukaryota</taxon>
        <taxon>Metazoa</taxon>
        <taxon>Ecdysozoa</taxon>
        <taxon>Nematoda</taxon>
        <taxon>Chromadorea</taxon>
        <taxon>Plectida</taxon>
        <taxon>Plectina</taxon>
        <taxon>Plectoidea</taxon>
        <taxon>Plectidae</taxon>
        <taxon>Plectus</taxon>
    </lineage>
</organism>
<evidence type="ECO:0000313" key="3">
    <source>
        <dbReference type="Proteomes" id="UP000887566"/>
    </source>
</evidence>
<keyword evidence="3" id="KW-1185">Reference proteome</keyword>
<feature type="compositionally biased region" description="Low complexity" evidence="1">
    <location>
        <begin position="170"/>
        <end position="185"/>
    </location>
</feature>
<feature type="region of interest" description="Disordered" evidence="1">
    <location>
        <begin position="1"/>
        <end position="78"/>
    </location>
</feature>
<sequence>MSWAQSWKPVAGSGSDNALDAIPMPPEPAPSTDEGGTPTSSTNAQNTAWAKAQQALQSCGAVGAPRPQSSQQQNQSSLQETMMSYYPWMAQYGIGMPSQSVFARAPINTPPWMPPPRPQYGGAATLQQQQQGYNRAPYSDPRPSAQSHSTATNAYGTPQYTANNAANQGNSYAQSMNNSAASAQQRSELRPHVPPVGVVQPRLAMSPAAARAASIASRFSAPPSSALPSSARGGHFGAGRGGSFTNRLPFRPAKGSASGGNMEPLGSARLAASSSGPSTSAMHEERTTHIRSSPFANNNNSPRNNLGKKKEKGGVMHEERTTHIRSSPFANNNNSPRNNLGAEREKGGVPDGVPKYIERAYMAVSGDDEKNKVEKYLKEKLTPLLESGAAWNVDWNTEPLPSDCNFELKAAWTPASQLRQHQRPARGTFSGGGRNLFRDGGNKRERLRSRSPRGSPTRRPRRDSEDSGHSSPPSERRRRRKWSPAAGRADDSSASEDAASRHSSQATVSSPPSSLKTKKKQKGKKEKGKKKQQLQFSLGGDIRKQEAMKNERARRFANKAGNLTRRQPQQRPRVVASRLNRLAGMDDGDLFSLCYKPQSGHDEVVDYSIYNIVGTCEDIEKSFFRLTTAPDPSQVRPPRVLRVALGVVKKRYKESGDYRYASDQLKSIRQDLTIQCHRTEFTIAVYEMHARIALEKGDREEFNQCQSQLKVLYKEIPDSPSEYEFTAYRLLYYIYMENTMDITTLINDLTPRSKEDSTIAFALAVRRAWALQSYHRVIKLYGKAPRMCSYVMDLFLDRERKSALKKMLTAYRPTVPVAFLSEQLSMTEGQLADWLTNLDIKPMDEDISKIDCRLYANASIV</sequence>
<proteinExistence type="predicted"/>
<accession>A0A914VZY8</accession>
<feature type="compositionally biased region" description="Low complexity" evidence="1">
    <location>
        <begin position="326"/>
        <end position="339"/>
    </location>
</feature>
<evidence type="ECO:0000256" key="1">
    <source>
        <dbReference type="SAM" id="MobiDB-lite"/>
    </source>
</evidence>
<feature type="compositionally biased region" description="Pro residues" evidence="1">
    <location>
        <begin position="108"/>
        <end position="118"/>
    </location>
</feature>
<feature type="region of interest" description="Disordered" evidence="1">
    <location>
        <begin position="220"/>
        <end position="313"/>
    </location>
</feature>
<feature type="compositionally biased region" description="Basic residues" evidence="1">
    <location>
        <begin position="516"/>
        <end position="532"/>
    </location>
</feature>
<protein>
    <submittedName>
        <fullName evidence="4">SAC3/GANP/THP3 conserved domain-containing protein</fullName>
    </submittedName>
</protein>
<feature type="region of interest" description="Disordered" evidence="1">
    <location>
        <begin position="105"/>
        <end position="189"/>
    </location>
</feature>
<dbReference type="PANTHER" id="PTHR12436:SF4">
    <property type="entry name" value="LEUKOCYTE RECEPTOR CLUSTER MEMBER 8"/>
    <property type="match status" value="1"/>
</dbReference>
<feature type="compositionally biased region" description="Low complexity" evidence="1">
    <location>
        <begin position="264"/>
        <end position="278"/>
    </location>
</feature>
<dbReference type="AlphaFoldDB" id="A0A914VZY8"/>
<feature type="compositionally biased region" description="Basic residues" evidence="1">
    <location>
        <begin position="445"/>
        <end position="461"/>
    </location>
</feature>
<name>A0A914VZY8_9BILA</name>
<feature type="region of interest" description="Disordered" evidence="1">
    <location>
        <begin position="415"/>
        <end position="548"/>
    </location>
</feature>
<dbReference type="Gene3D" id="1.25.40.990">
    <property type="match status" value="1"/>
</dbReference>
<feature type="compositionally biased region" description="Low complexity" evidence="1">
    <location>
        <begin position="291"/>
        <end position="305"/>
    </location>
</feature>
<feature type="compositionally biased region" description="Low complexity" evidence="1">
    <location>
        <begin position="220"/>
        <end position="233"/>
    </location>
</feature>
<feature type="compositionally biased region" description="Polar residues" evidence="1">
    <location>
        <begin position="37"/>
        <end position="48"/>
    </location>
</feature>
<feature type="domain" description="SAC3/GANP/THP3 conserved" evidence="2">
    <location>
        <begin position="627"/>
        <end position="837"/>
    </location>
</feature>